<feature type="region of interest" description="Disordered" evidence="1">
    <location>
        <begin position="222"/>
        <end position="251"/>
    </location>
</feature>
<reference evidence="3 4" key="2">
    <citation type="submission" date="2024-05" db="EMBL/GenBank/DDBJ databases">
        <authorList>
            <person name="Chen Y."/>
            <person name="Shah S."/>
            <person name="Dougan E. K."/>
            <person name="Thang M."/>
            <person name="Chan C."/>
        </authorList>
    </citation>
    <scope>NUCLEOTIDE SEQUENCE [LARGE SCALE GENOMIC DNA]</scope>
</reference>
<evidence type="ECO:0000313" key="2">
    <source>
        <dbReference type="EMBL" id="CAI3973936.1"/>
    </source>
</evidence>
<evidence type="ECO:0000313" key="3">
    <source>
        <dbReference type="EMBL" id="CAL4761248.1"/>
    </source>
</evidence>
<feature type="region of interest" description="Disordered" evidence="1">
    <location>
        <begin position="71"/>
        <end position="99"/>
    </location>
</feature>
<proteinExistence type="predicted"/>
<reference evidence="2" key="1">
    <citation type="submission" date="2022-10" db="EMBL/GenBank/DDBJ databases">
        <authorList>
            <person name="Chen Y."/>
            <person name="Dougan E. K."/>
            <person name="Chan C."/>
            <person name="Rhodes N."/>
            <person name="Thang M."/>
        </authorList>
    </citation>
    <scope>NUCLEOTIDE SEQUENCE</scope>
</reference>
<sequence length="1724" mass="190502">MLPASSSGPAFQAVNTFHLRPGQDPPRLQPQAVYTYGRGESFNQVDFDISHNLCTPFRIRTWALWLEPAEDDRRNPEDHSLPVDPATGDQGTDPAHAGDDHLEASEADEISVDVDVIAESDAASDVNAAAEGEAPMAAPGTTDPAGPAHHPDAMTFDVMQTFQQLPPHLQHDFQSRISAAIQMGVECFQLTGLSEDEALNNMRSLSWGFIRDMTPLEVARAKRQRYHDPEKGSGKGKDPEIGDGQLRSNRDPLSVDLRASGFSETIAQHPRGPSLPASGSIDPAAPGLLHPHRCTDPASEHPVGFVDSAGVGLEEWDLFGVEGTDYFGEDHEDPFLHPELYEPSDHPPESPGDFREHFQSTPFDHSSWKRFAESEIIQTQVKRLRLASAEGSLTHSFLSDTPGTMLNSMFSIPDPSLSMLLEPMEKLEPEVEIEAKEKLYHARRVRVSKTDDDLRDASITKLQKIVLTDPAATRLGELLVPTSSRPLDEREVRRSLEQAFSRKSSGTLYKRACSLSRYIDWYGRLNRRGSPLRLKEFDIYSYLGHLEDDRAGATSASGFIEALRFLDGVAVFIYADLQKVLSPRVLGYAHQQFLRKAPLQQKDPIQCGVVEELEKLLLRKTDTVQVCILGQLLWCFHSASRWSDSLKLQSLTLEKSKDVTLVVGEALGSKTSLTKEAKTRLIPYVAIGTGISGLNWAESWLDARVSEFGRETEPFLPSFSCRTGRWATTPMSSTEACGYLQDLVAECLLTMEPKPKMDLRNLGTHSLKTGEFWATTSKSILTYSRESYTGIYGKILACFMEIQAGTFHPDLSAVERILETAEAVASGSRLHESHVVAEVEHGVDTLDDPWEISSESSEEQADLVEEVAREEAVTGRTPFPGGQELECIVHRKSGIVHCLLTSDMTRAEYEPQKKGLHTVGLQLASAMSVLDSKAAFSERLKQLGVEDELKVELQAKGFETYGSLAFAVSTTPQQVTDTILDAWLAKVTTRELSPYQTSCIRRLVVESHALALNDLQRKVDQPSDPQLTARKLPMAERQMRQSEQETRLEGIIFSPEVTPSHSLVDQCVNMLEQNVLSWIKPEERTSRSQEIQSLKKDPKVTLDASGNIKISSKAVATTCSVSSELDLRNALQRRSLAMDQARLCSFREAEMWVQHLFLSHERAQPSGFSSVSLQQIIECDKQMFIRASNNLVGKLQPEPGASNTPFDRELKALRTSPELMPYLMPLPSKPAPKTPAPTRPDKRPTSDAADRPTKYAKGAGKGKGKFKSKSKQGPTIELPPGCVAKTPDGKPLCFAYNKGTCGFRGKVPVAKGDTICATSKDATKPSRSMNASLSRSLINAGFSVIAVDHVLHNPQVPVTLLDLTGAPQPPPLRSADHPLGVFHTLSATCQNDHDHLPYQVHTEDGTWIFDTASEAAYPELLTQRVAAAIRKPFQPTFDVLGMSLQLAGLPESRTITLGNKEGRIEKISLKVQKVQEAGQMTLADAQEIHGLLNFATGYFAGRALRYACFKIFSLVDKGDSKSPRLKKWCEEVLVLLESVQPRTIPVGINTNTVLIFTDGSWEAGVAGIGAVLLDESSGARIVVQDRVQSDLLALWKDLVGDHLICQIELLAMVLVRWQWRQELHNRRVLLFVDNNSARGGVVKGRSNSPSMDDLLKAFFSVEVHLPSFWWIERVPSKSNPADEPSRFEGRAAAVRWSAKFISEFSCQSLVANWLVKAAQSRKHG</sequence>
<gene>
    <name evidence="2" type="ORF">C1SCF055_LOCUS2380</name>
</gene>
<comment type="caution">
    <text evidence="2">The sequence shown here is derived from an EMBL/GenBank/DDBJ whole genome shotgun (WGS) entry which is preliminary data.</text>
</comment>
<feature type="compositionally biased region" description="Basic and acidic residues" evidence="1">
    <location>
        <begin position="1239"/>
        <end position="1253"/>
    </location>
</feature>
<feature type="compositionally biased region" description="Basic and acidic residues" evidence="1">
    <location>
        <begin position="226"/>
        <end position="240"/>
    </location>
</feature>
<dbReference type="EMBL" id="CAMXCT020000109">
    <property type="protein sequence ID" value="CAL1127311.1"/>
    <property type="molecule type" value="Genomic_DNA"/>
</dbReference>
<organism evidence="2">
    <name type="scientific">Cladocopium goreaui</name>
    <dbReference type="NCBI Taxonomy" id="2562237"/>
    <lineage>
        <taxon>Eukaryota</taxon>
        <taxon>Sar</taxon>
        <taxon>Alveolata</taxon>
        <taxon>Dinophyceae</taxon>
        <taxon>Suessiales</taxon>
        <taxon>Symbiodiniaceae</taxon>
        <taxon>Cladocopium</taxon>
    </lineage>
</organism>
<evidence type="ECO:0000313" key="4">
    <source>
        <dbReference type="Proteomes" id="UP001152797"/>
    </source>
</evidence>
<feature type="compositionally biased region" description="Pro residues" evidence="1">
    <location>
        <begin position="1227"/>
        <end position="1238"/>
    </location>
</feature>
<dbReference type="EMBL" id="CAMXCT010000109">
    <property type="protein sequence ID" value="CAI3973936.1"/>
    <property type="molecule type" value="Genomic_DNA"/>
</dbReference>
<name>A0A9P1BIB8_9DINO</name>
<protein>
    <submittedName>
        <fullName evidence="2">Uncharacterized protein</fullName>
    </submittedName>
</protein>
<feature type="compositionally biased region" description="Basic and acidic residues" evidence="1">
    <location>
        <begin position="71"/>
        <end position="81"/>
    </location>
</feature>
<accession>A0A9P1BIB8</accession>
<dbReference type="OrthoDB" id="444683at2759"/>
<evidence type="ECO:0000256" key="1">
    <source>
        <dbReference type="SAM" id="MobiDB-lite"/>
    </source>
</evidence>
<feature type="region of interest" description="Disordered" evidence="1">
    <location>
        <begin position="1221"/>
        <end position="1279"/>
    </location>
</feature>
<feature type="compositionally biased region" description="Basic residues" evidence="1">
    <location>
        <begin position="1260"/>
        <end position="1270"/>
    </location>
</feature>
<dbReference type="Proteomes" id="UP001152797">
    <property type="component" value="Unassembled WGS sequence"/>
</dbReference>
<keyword evidence="4" id="KW-1185">Reference proteome</keyword>
<dbReference type="EMBL" id="CAMXCT030000109">
    <property type="protein sequence ID" value="CAL4761248.1"/>
    <property type="molecule type" value="Genomic_DNA"/>
</dbReference>